<dbReference type="SMART" id="SM00387">
    <property type="entry name" value="HATPase_c"/>
    <property type="match status" value="1"/>
</dbReference>
<dbReference type="InterPro" id="IPR036890">
    <property type="entry name" value="HATPase_C_sf"/>
</dbReference>
<evidence type="ECO:0000256" key="7">
    <source>
        <dbReference type="ARBA" id="ARBA00022777"/>
    </source>
</evidence>
<evidence type="ECO:0000256" key="6">
    <source>
        <dbReference type="ARBA" id="ARBA00022692"/>
    </source>
</evidence>
<evidence type="ECO:0000259" key="12">
    <source>
        <dbReference type="PROSITE" id="PS50109"/>
    </source>
</evidence>
<dbReference type="SUPFAM" id="SSF47384">
    <property type="entry name" value="Homodimeric domain of signal transducing histidine kinase"/>
    <property type="match status" value="1"/>
</dbReference>
<gene>
    <name evidence="14" type="ORF">A7D17_03505</name>
</gene>
<dbReference type="InterPro" id="IPR050428">
    <property type="entry name" value="TCS_sensor_his_kinase"/>
</dbReference>
<organism evidence="14 15">
    <name type="scientific">Xanthomonas floridensis</name>
    <dbReference type="NCBI Taxonomy" id="1843580"/>
    <lineage>
        <taxon>Bacteria</taxon>
        <taxon>Pseudomonadati</taxon>
        <taxon>Pseudomonadota</taxon>
        <taxon>Gammaproteobacteria</taxon>
        <taxon>Lysobacterales</taxon>
        <taxon>Lysobacteraceae</taxon>
        <taxon>Xanthomonas</taxon>
    </lineage>
</organism>
<accession>A0A1A9MB00</accession>
<comment type="caution">
    <text evidence="14">The sequence shown here is derived from an EMBL/GenBank/DDBJ whole genome shotgun (WGS) entry which is preliminary data.</text>
</comment>
<keyword evidence="4" id="KW-0597">Phosphoprotein</keyword>
<protein>
    <recommendedName>
        <fullName evidence="3">histidine kinase</fullName>
        <ecNumber evidence="3">2.7.13.3</ecNumber>
    </recommendedName>
</protein>
<name>A0A1A9MB00_9XANT</name>
<dbReference type="InterPro" id="IPR004358">
    <property type="entry name" value="Sig_transdc_His_kin-like_C"/>
</dbReference>
<dbReference type="GO" id="GO:0005886">
    <property type="term" value="C:plasma membrane"/>
    <property type="evidence" value="ECO:0007669"/>
    <property type="project" value="TreeGrafter"/>
</dbReference>
<evidence type="ECO:0000256" key="1">
    <source>
        <dbReference type="ARBA" id="ARBA00000085"/>
    </source>
</evidence>
<evidence type="ECO:0000256" key="10">
    <source>
        <dbReference type="ARBA" id="ARBA00023136"/>
    </source>
</evidence>
<keyword evidence="10 11" id="KW-0472">Membrane</keyword>
<dbReference type="PANTHER" id="PTHR45436:SF16">
    <property type="entry name" value="HISTIDINE KINASE"/>
    <property type="match status" value="1"/>
</dbReference>
<evidence type="ECO:0000256" key="9">
    <source>
        <dbReference type="ARBA" id="ARBA00023012"/>
    </source>
</evidence>
<comment type="subcellular location">
    <subcellularLocation>
        <location evidence="2">Membrane</location>
    </subcellularLocation>
</comment>
<dbReference type="SUPFAM" id="SSF55874">
    <property type="entry name" value="ATPase domain of HSP90 chaperone/DNA topoisomerase II/histidine kinase"/>
    <property type="match status" value="1"/>
</dbReference>
<dbReference type="Pfam" id="PF00512">
    <property type="entry name" value="HisKA"/>
    <property type="match status" value="1"/>
</dbReference>
<dbReference type="CDD" id="cd00082">
    <property type="entry name" value="HisKA"/>
    <property type="match status" value="1"/>
</dbReference>
<dbReference type="PROSITE" id="PS50885">
    <property type="entry name" value="HAMP"/>
    <property type="match status" value="1"/>
</dbReference>
<dbReference type="Gene3D" id="3.30.565.10">
    <property type="entry name" value="Histidine kinase-like ATPase, C-terminal domain"/>
    <property type="match status" value="1"/>
</dbReference>
<evidence type="ECO:0000313" key="15">
    <source>
        <dbReference type="Proteomes" id="UP000077659"/>
    </source>
</evidence>
<dbReference type="InterPro" id="IPR005467">
    <property type="entry name" value="His_kinase_dom"/>
</dbReference>
<dbReference type="GO" id="GO:0000155">
    <property type="term" value="F:phosphorelay sensor kinase activity"/>
    <property type="evidence" value="ECO:0007669"/>
    <property type="project" value="InterPro"/>
</dbReference>
<evidence type="ECO:0000256" key="3">
    <source>
        <dbReference type="ARBA" id="ARBA00012438"/>
    </source>
</evidence>
<dbReference type="EMBL" id="LXNG01000023">
    <property type="protein sequence ID" value="OAG66807.1"/>
    <property type="molecule type" value="Genomic_DNA"/>
</dbReference>
<evidence type="ECO:0000256" key="8">
    <source>
        <dbReference type="ARBA" id="ARBA00022989"/>
    </source>
</evidence>
<keyword evidence="8 11" id="KW-1133">Transmembrane helix</keyword>
<feature type="transmembrane region" description="Helical" evidence="11">
    <location>
        <begin position="148"/>
        <end position="169"/>
    </location>
</feature>
<evidence type="ECO:0000256" key="4">
    <source>
        <dbReference type="ARBA" id="ARBA00022553"/>
    </source>
</evidence>
<keyword evidence="6 11" id="KW-0812">Transmembrane</keyword>
<reference evidence="14 15" key="1">
    <citation type="submission" date="2016-05" db="EMBL/GenBank/DDBJ databases">
        <title>Pathogenic, phenotypic and molecular characterisation of Xanthomonas nasturtii sp. nov. and Xanthomonas floridensis sp. nov., new species of Xanthomonas associated with watercress production in Florida.</title>
        <authorList>
            <person name="Vicente J.G."/>
            <person name="Rothwell S."/>
            <person name="Holub E.B."/>
            <person name="Studholme D.J."/>
        </authorList>
    </citation>
    <scope>NUCLEOTIDE SEQUENCE [LARGE SCALE GENOMIC DNA]</scope>
    <source>
        <strain evidence="14 15">WHRI 8848</strain>
    </source>
</reference>
<evidence type="ECO:0000313" key="14">
    <source>
        <dbReference type="EMBL" id="OAG66807.1"/>
    </source>
</evidence>
<evidence type="ECO:0000256" key="5">
    <source>
        <dbReference type="ARBA" id="ARBA00022679"/>
    </source>
</evidence>
<dbReference type="InterPro" id="IPR003661">
    <property type="entry name" value="HisK_dim/P_dom"/>
</dbReference>
<feature type="domain" description="Histidine kinase" evidence="12">
    <location>
        <begin position="231"/>
        <end position="437"/>
    </location>
</feature>
<dbReference type="PROSITE" id="PS50109">
    <property type="entry name" value="HIS_KIN"/>
    <property type="match status" value="1"/>
</dbReference>
<keyword evidence="9" id="KW-0902">Two-component regulatory system</keyword>
<evidence type="ECO:0000256" key="11">
    <source>
        <dbReference type="SAM" id="Phobius"/>
    </source>
</evidence>
<dbReference type="InterPro" id="IPR003660">
    <property type="entry name" value="HAMP_dom"/>
</dbReference>
<dbReference type="Gene3D" id="1.10.287.130">
    <property type="match status" value="1"/>
</dbReference>
<dbReference type="Proteomes" id="UP000077659">
    <property type="component" value="Unassembled WGS sequence"/>
</dbReference>
<evidence type="ECO:0000256" key="2">
    <source>
        <dbReference type="ARBA" id="ARBA00004370"/>
    </source>
</evidence>
<dbReference type="EC" id="2.7.13.3" evidence="3"/>
<sequence length="445" mass="48290">MPLAKRQATSASMAKQRPLGRRVMLWLFGYTLLMTLAVFGTAQYLHERAEHGVWRSLLNSELDSILERSARNPDYHWQDSDTLRLYRIDGSAGVPPVLRTLHPGLHDELDIAGRQSAVMVRDTPQAGRLALVLDITDFEALEKFLTRWMLAAGVALIGITLLMGTYAMARLVHPLVELARDIGALRPGRRAQQITVGAQGSAELYVIADALNDYLERNSQFVERERAFIDSASHELRTPIAVIGNAVELALEQPGTPPAVRHQLRRIAQTSASVEQLITLLLVLAKDPGRLVRSSDAVRLDQLLPEIVADHAHLCADKDLQVVIDPLPSCTLTAPVAIVQTAIGNLLRNAIENSDRGVIRVGLTAPGVVRIADPGHGMTPEEISAIYARLARGNARQGNGIGLELIGRLCEHLGWHLQLESDAGQGTVATLDLSGATATSESGAT</sequence>
<comment type="catalytic activity">
    <reaction evidence="1">
        <text>ATP + protein L-histidine = ADP + protein N-phospho-L-histidine.</text>
        <dbReference type="EC" id="2.7.13.3"/>
    </reaction>
</comment>
<dbReference type="InterPro" id="IPR036097">
    <property type="entry name" value="HisK_dim/P_sf"/>
</dbReference>
<dbReference type="SMART" id="SM00388">
    <property type="entry name" value="HisKA"/>
    <property type="match status" value="1"/>
</dbReference>
<dbReference type="Pfam" id="PF02518">
    <property type="entry name" value="HATPase_c"/>
    <property type="match status" value="1"/>
</dbReference>
<proteinExistence type="predicted"/>
<evidence type="ECO:0000259" key="13">
    <source>
        <dbReference type="PROSITE" id="PS50885"/>
    </source>
</evidence>
<feature type="transmembrane region" description="Helical" evidence="11">
    <location>
        <begin position="23"/>
        <end position="45"/>
    </location>
</feature>
<dbReference type="STRING" id="1843580.A7D17_03505"/>
<dbReference type="PANTHER" id="PTHR45436">
    <property type="entry name" value="SENSOR HISTIDINE KINASE YKOH"/>
    <property type="match status" value="1"/>
</dbReference>
<dbReference type="AlphaFoldDB" id="A0A1A9MB00"/>
<keyword evidence="5" id="KW-0808">Transferase</keyword>
<feature type="domain" description="HAMP" evidence="13">
    <location>
        <begin position="169"/>
        <end position="223"/>
    </location>
</feature>
<dbReference type="InterPro" id="IPR003594">
    <property type="entry name" value="HATPase_dom"/>
</dbReference>
<keyword evidence="7 14" id="KW-0418">Kinase</keyword>
<dbReference type="PRINTS" id="PR00344">
    <property type="entry name" value="BCTRLSENSOR"/>
</dbReference>